<proteinExistence type="predicted"/>
<keyword evidence="4" id="KW-1185">Reference proteome</keyword>
<accession>A0ABT1VKR9</accession>
<feature type="transmembrane region" description="Helical" evidence="1">
    <location>
        <begin position="182"/>
        <end position="201"/>
    </location>
</feature>
<comment type="caution">
    <text evidence="3">The sequence shown here is derived from an EMBL/GenBank/DDBJ whole genome shotgun (WGS) entry which is preliminary data.</text>
</comment>
<organism evidence="3 4">
    <name type="scientific">Pantoea trifolii</name>
    <dbReference type="NCBI Taxonomy" id="2968030"/>
    <lineage>
        <taxon>Bacteria</taxon>
        <taxon>Pseudomonadati</taxon>
        <taxon>Pseudomonadota</taxon>
        <taxon>Gammaproteobacteria</taxon>
        <taxon>Enterobacterales</taxon>
        <taxon>Erwiniaceae</taxon>
        <taxon>Pantoea</taxon>
    </lineage>
</organism>
<name>A0ABT1VKR9_9GAMM</name>
<evidence type="ECO:0000313" key="4">
    <source>
        <dbReference type="Proteomes" id="UP001300015"/>
    </source>
</evidence>
<dbReference type="Proteomes" id="UP001300015">
    <property type="component" value="Unassembled WGS sequence"/>
</dbReference>
<reference evidence="3 4" key="1">
    <citation type="submission" date="2022-07" db="EMBL/GenBank/DDBJ databases">
        <title>Pantoea trifolii sp. nov. isolated from root nodules of Trifolium rubens.</title>
        <authorList>
            <person name="Kalita M."/>
            <person name="Wdowiak-Wrobel S."/>
            <person name="Marek-Kozaczuk M."/>
            <person name="Palusinska-Szysz M."/>
            <person name="Sokolowski W."/>
            <person name="Coutinho T."/>
            <person name="Hlahane L."/>
        </authorList>
    </citation>
    <scope>NUCLEOTIDE SEQUENCE [LARGE SCALE GENOMIC DNA]</scope>
    <source>
        <strain evidence="3 4">MMK2</strain>
    </source>
</reference>
<dbReference type="InterPro" id="IPR038522">
    <property type="entry name" value="T4/T6SS_DotU_sf"/>
</dbReference>
<dbReference type="PANTHER" id="PTHR38033">
    <property type="entry name" value="MEMBRANE PROTEIN-RELATED"/>
    <property type="match status" value="1"/>
</dbReference>
<dbReference type="InterPro" id="IPR017732">
    <property type="entry name" value="T4/T6SS_DotU"/>
</dbReference>
<gene>
    <name evidence="3" type="primary">tssL</name>
    <name evidence="3" type="ORF">NQH49_11605</name>
</gene>
<protein>
    <submittedName>
        <fullName evidence="3">Type VI secretion system protein TssL, short form</fullName>
    </submittedName>
</protein>
<dbReference type="RefSeq" id="WP_256696720.1">
    <property type="nucleotide sequence ID" value="NZ_JANIES010000001.1"/>
</dbReference>
<keyword evidence="1" id="KW-0812">Transmembrane</keyword>
<sequence>MNSNNALTERLFFAGWLMVSQLRCGQQIDNGDAIYRRATGWVNDARQALTEAGFSEANRDHMLYAFCVLLDEAVLNRGQQDDGWLRWSRDPLQVRFFNSLNGGEALWERIRELLREPAADETVLTCLYRTLQLGFVGHYREQDDERREDVVRELATRVPPFALAQDAPLVVRPAGMRTGRRFYWMSWVVVAVLLGGLWFVLDGWLAQMVSGIAGMNK</sequence>
<evidence type="ECO:0000259" key="2">
    <source>
        <dbReference type="Pfam" id="PF09850"/>
    </source>
</evidence>
<keyword evidence="1" id="KW-0472">Membrane</keyword>
<dbReference type="Gene3D" id="1.25.40.590">
    <property type="entry name" value="Type IV / VI secretion system, DotU"/>
    <property type="match status" value="1"/>
</dbReference>
<evidence type="ECO:0000313" key="3">
    <source>
        <dbReference type="EMBL" id="MCQ8228119.1"/>
    </source>
</evidence>
<dbReference type="EMBL" id="JANIET010000001">
    <property type="protein sequence ID" value="MCQ8228119.1"/>
    <property type="molecule type" value="Genomic_DNA"/>
</dbReference>
<dbReference type="NCBIfam" id="NF038239">
    <property type="entry name" value="T6SS_TssL_short"/>
    <property type="match status" value="1"/>
</dbReference>
<feature type="domain" description="Type IV / VI secretion system DotU" evidence="2">
    <location>
        <begin position="16"/>
        <end position="202"/>
    </location>
</feature>
<dbReference type="PANTHER" id="PTHR38033:SF1">
    <property type="entry name" value="DOTU FAMILY TYPE IV_VI SECRETION SYSTEM PROTEIN"/>
    <property type="match status" value="1"/>
</dbReference>
<evidence type="ECO:0000256" key="1">
    <source>
        <dbReference type="SAM" id="Phobius"/>
    </source>
</evidence>
<keyword evidence="1" id="KW-1133">Transmembrane helix</keyword>
<dbReference type="Pfam" id="PF09850">
    <property type="entry name" value="DotU"/>
    <property type="match status" value="1"/>
</dbReference>
<dbReference type="NCBIfam" id="TIGR03349">
    <property type="entry name" value="IV_VI_DotU"/>
    <property type="match status" value="1"/>
</dbReference>